<sequence>MSRFTLSFGNIASPATAFRRVFATAQQTHTAFVQSIYRRIHEVSSSLGSLFRTGFLSLEGYNAQEMSFSRPSFLRNTQMLTLFRRSAREEPLFVEPQRMAVSEEQFEKQMDELVEKLGRLCLEEPEEPKASRAPNAQKELDSSKSLETSKSIKSSSWQTVKKGSSKRKSEKPSLTNPTVIPGMLQNLKKSSKKQGKVKSGEPIFDTSKHKKVNIYDCLVEET</sequence>
<dbReference type="RefSeq" id="XP_025341876.1">
    <property type="nucleotide sequence ID" value="XM_025488068.1"/>
</dbReference>
<dbReference type="EMBL" id="PKFO01000004">
    <property type="protein sequence ID" value="PVH20936.1"/>
    <property type="molecule type" value="Genomic_DNA"/>
</dbReference>
<dbReference type="GeneID" id="37009782"/>
<feature type="compositionally biased region" description="Low complexity" evidence="1">
    <location>
        <begin position="145"/>
        <end position="156"/>
    </location>
</feature>
<accession>A0A2V1ATU5</accession>
<proteinExistence type="predicted"/>
<dbReference type="VEuPathDB" id="FungiDB:CXQ85_004452"/>
<name>A0A2V1ATU5_9ASCO</name>
<keyword evidence="3" id="KW-1185">Reference proteome</keyword>
<evidence type="ECO:0000256" key="1">
    <source>
        <dbReference type="SAM" id="MobiDB-lite"/>
    </source>
</evidence>
<gene>
    <name evidence="2" type="ORF">CXQ85_004452</name>
</gene>
<feature type="region of interest" description="Disordered" evidence="1">
    <location>
        <begin position="125"/>
        <end position="203"/>
    </location>
</feature>
<reference evidence="2 3" key="1">
    <citation type="submission" date="2017-12" db="EMBL/GenBank/DDBJ databases">
        <title>Genome Sequence of a Multidrug-Resistant Candida haemulonii Isolate from a Patient with Chronic Leg Ulcers in Israel.</title>
        <authorList>
            <person name="Chow N.A."/>
            <person name="Gade L."/>
            <person name="Batra D."/>
            <person name="Rowe L.A."/>
            <person name="Ben-Ami R."/>
            <person name="Loparev V.N."/>
            <person name="Litvintseva A.P."/>
        </authorList>
    </citation>
    <scope>NUCLEOTIDE SEQUENCE [LARGE SCALE GENOMIC DNA]</scope>
    <source>
        <strain evidence="2 3">B11899</strain>
    </source>
</reference>
<organism evidence="2 3">
    <name type="scientific">Candidozyma haemuli</name>
    <dbReference type="NCBI Taxonomy" id="45357"/>
    <lineage>
        <taxon>Eukaryota</taxon>
        <taxon>Fungi</taxon>
        <taxon>Dikarya</taxon>
        <taxon>Ascomycota</taxon>
        <taxon>Saccharomycotina</taxon>
        <taxon>Pichiomycetes</taxon>
        <taxon>Metschnikowiaceae</taxon>
        <taxon>Candidozyma</taxon>
    </lineage>
</organism>
<dbReference type="AlphaFoldDB" id="A0A2V1ATU5"/>
<evidence type="ECO:0000313" key="2">
    <source>
        <dbReference type="EMBL" id="PVH20936.1"/>
    </source>
</evidence>
<protein>
    <submittedName>
        <fullName evidence="2">Uncharacterized protein</fullName>
    </submittedName>
</protein>
<evidence type="ECO:0000313" key="3">
    <source>
        <dbReference type="Proteomes" id="UP000244309"/>
    </source>
</evidence>
<dbReference type="Proteomes" id="UP000244309">
    <property type="component" value="Unassembled WGS sequence"/>
</dbReference>
<comment type="caution">
    <text evidence="2">The sequence shown here is derived from an EMBL/GenBank/DDBJ whole genome shotgun (WGS) entry which is preliminary data.</text>
</comment>